<proteinExistence type="predicted"/>
<evidence type="ECO:0000313" key="1">
    <source>
        <dbReference type="EMBL" id="MBX28982.1"/>
    </source>
</evidence>
<protein>
    <submittedName>
        <fullName evidence="1">Calcium-binding protein</fullName>
    </submittedName>
</protein>
<accession>A0A2P2MFQ3</accession>
<dbReference type="AlphaFoldDB" id="A0A2P2MFQ3"/>
<sequence length="20" mass="2203">MSTGVRGLFLKSPFILCDFA</sequence>
<organism evidence="1">
    <name type="scientific">Rhizophora mucronata</name>
    <name type="common">Asiatic mangrove</name>
    <dbReference type="NCBI Taxonomy" id="61149"/>
    <lineage>
        <taxon>Eukaryota</taxon>
        <taxon>Viridiplantae</taxon>
        <taxon>Streptophyta</taxon>
        <taxon>Embryophyta</taxon>
        <taxon>Tracheophyta</taxon>
        <taxon>Spermatophyta</taxon>
        <taxon>Magnoliopsida</taxon>
        <taxon>eudicotyledons</taxon>
        <taxon>Gunneridae</taxon>
        <taxon>Pentapetalae</taxon>
        <taxon>rosids</taxon>
        <taxon>fabids</taxon>
        <taxon>Malpighiales</taxon>
        <taxon>Rhizophoraceae</taxon>
        <taxon>Rhizophora</taxon>
    </lineage>
</organism>
<reference evidence="1" key="1">
    <citation type="submission" date="2018-02" db="EMBL/GenBank/DDBJ databases">
        <title>Rhizophora mucronata_Transcriptome.</title>
        <authorList>
            <person name="Meera S.P."/>
            <person name="Sreeshan A."/>
            <person name="Augustine A."/>
        </authorList>
    </citation>
    <scope>NUCLEOTIDE SEQUENCE</scope>
    <source>
        <tissue evidence="1">Leaf</tissue>
    </source>
</reference>
<name>A0A2P2MFQ3_RHIMU</name>
<dbReference type="EMBL" id="GGEC01048498">
    <property type="protein sequence ID" value="MBX28982.1"/>
    <property type="molecule type" value="Transcribed_RNA"/>
</dbReference>